<dbReference type="InterPro" id="IPR050796">
    <property type="entry name" value="SCF_F-box_component"/>
</dbReference>
<organism evidence="2 3">
    <name type="scientific">Abeliophyllum distichum</name>
    <dbReference type="NCBI Taxonomy" id="126358"/>
    <lineage>
        <taxon>Eukaryota</taxon>
        <taxon>Viridiplantae</taxon>
        <taxon>Streptophyta</taxon>
        <taxon>Embryophyta</taxon>
        <taxon>Tracheophyta</taxon>
        <taxon>Spermatophyta</taxon>
        <taxon>Magnoliopsida</taxon>
        <taxon>eudicotyledons</taxon>
        <taxon>Gunneridae</taxon>
        <taxon>Pentapetalae</taxon>
        <taxon>asterids</taxon>
        <taxon>lamiids</taxon>
        <taxon>Lamiales</taxon>
        <taxon>Oleaceae</taxon>
        <taxon>Forsythieae</taxon>
        <taxon>Abeliophyllum</taxon>
    </lineage>
</organism>
<dbReference type="PANTHER" id="PTHR31672:SF13">
    <property type="entry name" value="F-BOX PROTEIN CPR30-LIKE"/>
    <property type="match status" value="1"/>
</dbReference>
<dbReference type="AlphaFoldDB" id="A0ABD1SVN2"/>
<dbReference type="InterPro" id="IPR036047">
    <property type="entry name" value="F-box-like_dom_sf"/>
</dbReference>
<proteinExistence type="predicted"/>
<dbReference type="InterPro" id="IPR056592">
    <property type="entry name" value="Beta-prop_At3g26010-like"/>
</dbReference>
<evidence type="ECO:0000313" key="3">
    <source>
        <dbReference type="Proteomes" id="UP001604336"/>
    </source>
</evidence>
<reference evidence="3" key="1">
    <citation type="submission" date="2024-07" db="EMBL/GenBank/DDBJ databases">
        <title>Two chromosome-level genome assemblies of Korean endemic species Abeliophyllum distichum and Forsythia ovata (Oleaceae).</title>
        <authorList>
            <person name="Jang H."/>
        </authorList>
    </citation>
    <scope>NUCLEOTIDE SEQUENCE [LARGE SCALE GENOMIC DNA]</scope>
</reference>
<dbReference type="SUPFAM" id="SSF81383">
    <property type="entry name" value="F-box domain"/>
    <property type="match status" value="1"/>
</dbReference>
<protein>
    <submittedName>
        <fullName evidence="2">F-box protein</fullName>
    </submittedName>
</protein>
<comment type="caution">
    <text evidence="2">The sequence shown here is derived from an EMBL/GenBank/DDBJ whole genome shotgun (WGS) entry which is preliminary data.</text>
</comment>
<sequence>MDRGKRPGKFLGMRNNKMYMDLSEIIREHALPFLPAKSLFRFLSVCRDWKLQISTPFFAHNQSICCGSTLGFFSQAPGQPPSIVSDDPRACGVPDPFLRFLPEPVDIRSASNGLLCCQSQTGNKAYYICNPVTKQWKRLPKPNANHGLHPAVVLIFEPSRLNFEADYKLVCAFPSADFDDATEFEIYSSKEGSWKVSGEIRFTAYSVDPKSGIHVNGVVYWKSRGLLAYDLSKDRSQLLQTYQSGNWVLGSMNGKLCSAYASGRSIIVQVLANAHTNTMQMSSHSRMWEEKQRVILDNEVVGGVASDPVVVIATGNKLVVQMAKKLYVYNLLTKETKALDMPPSTGGDTRYIPYVNSLVCL</sequence>
<dbReference type="EMBL" id="JBFOLK010000006">
    <property type="protein sequence ID" value="KAL2504293.1"/>
    <property type="molecule type" value="Genomic_DNA"/>
</dbReference>
<dbReference type="PANTHER" id="PTHR31672">
    <property type="entry name" value="BNACNNG10540D PROTEIN"/>
    <property type="match status" value="1"/>
</dbReference>
<dbReference type="Pfam" id="PF24750">
    <property type="entry name" value="b-prop_At3g26010-like"/>
    <property type="match status" value="1"/>
</dbReference>
<keyword evidence="3" id="KW-1185">Reference proteome</keyword>
<accession>A0ABD1SVN2</accession>
<evidence type="ECO:0000313" key="2">
    <source>
        <dbReference type="EMBL" id="KAL2504293.1"/>
    </source>
</evidence>
<name>A0ABD1SVN2_9LAMI</name>
<gene>
    <name evidence="2" type="ORF">Adt_19914</name>
</gene>
<feature type="domain" description="F-box protein At3g26010-like beta-propeller" evidence="1">
    <location>
        <begin position="108"/>
        <end position="283"/>
    </location>
</feature>
<dbReference type="InterPro" id="IPR017451">
    <property type="entry name" value="F-box-assoc_interact_dom"/>
</dbReference>
<dbReference type="Proteomes" id="UP001604336">
    <property type="component" value="Unassembled WGS sequence"/>
</dbReference>
<dbReference type="NCBIfam" id="TIGR01640">
    <property type="entry name" value="F_box_assoc_1"/>
    <property type="match status" value="1"/>
</dbReference>
<evidence type="ECO:0000259" key="1">
    <source>
        <dbReference type="Pfam" id="PF24750"/>
    </source>
</evidence>